<comment type="caution">
    <text evidence="1">The sequence shown here is derived from an EMBL/GenBank/DDBJ whole genome shotgun (WGS) entry which is preliminary data.</text>
</comment>
<name>A0A8X6PNZ3_NEPPI</name>
<proteinExistence type="predicted"/>
<protein>
    <submittedName>
        <fullName evidence="1">Uncharacterized protein</fullName>
    </submittedName>
</protein>
<dbReference type="EMBL" id="BMAW01117216">
    <property type="protein sequence ID" value="GFT74013.1"/>
    <property type="molecule type" value="Genomic_DNA"/>
</dbReference>
<reference evidence="1" key="1">
    <citation type="submission" date="2020-08" db="EMBL/GenBank/DDBJ databases">
        <title>Multicomponent nature underlies the extraordinary mechanical properties of spider dragline silk.</title>
        <authorList>
            <person name="Kono N."/>
            <person name="Nakamura H."/>
            <person name="Mori M."/>
            <person name="Yoshida Y."/>
            <person name="Ohtoshi R."/>
            <person name="Malay A.D."/>
            <person name="Moran D.A.P."/>
            <person name="Tomita M."/>
            <person name="Numata K."/>
            <person name="Arakawa K."/>
        </authorList>
    </citation>
    <scope>NUCLEOTIDE SEQUENCE</scope>
</reference>
<sequence>MVSNATIPKSSLDNNNLRRCQKIQYHTEEYTLSVQGQKLRRLSKYSQLIPFLYRPGIMNISTDGDSEMERGDNQNR</sequence>
<feature type="non-terminal residue" evidence="1">
    <location>
        <position position="76"/>
    </location>
</feature>
<accession>A0A8X6PNZ3</accession>
<keyword evidence="2" id="KW-1185">Reference proteome</keyword>
<organism evidence="1 2">
    <name type="scientific">Nephila pilipes</name>
    <name type="common">Giant wood spider</name>
    <name type="synonym">Nephila maculata</name>
    <dbReference type="NCBI Taxonomy" id="299642"/>
    <lineage>
        <taxon>Eukaryota</taxon>
        <taxon>Metazoa</taxon>
        <taxon>Ecdysozoa</taxon>
        <taxon>Arthropoda</taxon>
        <taxon>Chelicerata</taxon>
        <taxon>Arachnida</taxon>
        <taxon>Araneae</taxon>
        <taxon>Araneomorphae</taxon>
        <taxon>Entelegynae</taxon>
        <taxon>Araneoidea</taxon>
        <taxon>Nephilidae</taxon>
        <taxon>Nephila</taxon>
    </lineage>
</organism>
<dbReference type="Proteomes" id="UP000887013">
    <property type="component" value="Unassembled WGS sequence"/>
</dbReference>
<dbReference type="AlphaFoldDB" id="A0A8X6PNZ3"/>
<evidence type="ECO:0000313" key="2">
    <source>
        <dbReference type="Proteomes" id="UP000887013"/>
    </source>
</evidence>
<evidence type="ECO:0000313" key="1">
    <source>
        <dbReference type="EMBL" id="GFT74013.1"/>
    </source>
</evidence>
<gene>
    <name evidence="1" type="ORF">NPIL_665111</name>
</gene>